<sequence length="376" mass="38607">MSTPRPDGPPPAPACTDPEATGTAGTATGSVPAAGRATAVTLTLVDVARVRAGLRADCARCAGLCCVMPGFTASADFPISKPPGVACRHLDGEHRCGIHTELTGRGFAGCVAFDCLGAGQQTTQVTFAGRSWRTHPGDAPAMFAVFGVLRVLHESLHHLGAALSALDPSGSDTAALAARLRELFTATLTLTTTTDADRLRAVDLDLHRRTVHLALTEASAVLRGPAAPSTGRAGPNDAGTRGAGGRGVRDGDLIGARLAGADLRGVVLTGRLLLGADLHGADLRGADLRGADLRGADLRGADLRGAWFLTPMQLAAARGDATTRLPTGLDHPTHWPTTARADTTSTGSTPAPSATPRGRGRGRPAGDRRRGRRTPR</sequence>
<evidence type="ECO:0000313" key="2">
    <source>
        <dbReference type="EMBL" id="MCK9877293.1"/>
    </source>
</evidence>
<feature type="compositionally biased region" description="Pro residues" evidence="1">
    <location>
        <begin position="1"/>
        <end position="13"/>
    </location>
</feature>
<gene>
    <name evidence="2" type="ORF">MXD59_16175</name>
</gene>
<dbReference type="Proteomes" id="UP001201873">
    <property type="component" value="Unassembled WGS sequence"/>
</dbReference>
<evidence type="ECO:0000313" key="3">
    <source>
        <dbReference type="Proteomes" id="UP001201873"/>
    </source>
</evidence>
<dbReference type="SUPFAM" id="SSF141571">
    <property type="entry name" value="Pentapeptide repeat-like"/>
    <property type="match status" value="1"/>
</dbReference>
<organism evidence="2 3">
    <name type="scientific">Frankia umida</name>
    <dbReference type="NCBI Taxonomy" id="573489"/>
    <lineage>
        <taxon>Bacteria</taxon>
        <taxon>Bacillati</taxon>
        <taxon>Actinomycetota</taxon>
        <taxon>Actinomycetes</taxon>
        <taxon>Frankiales</taxon>
        <taxon>Frankiaceae</taxon>
        <taxon>Frankia</taxon>
    </lineage>
</organism>
<evidence type="ECO:0000256" key="1">
    <source>
        <dbReference type="SAM" id="MobiDB-lite"/>
    </source>
</evidence>
<feature type="region of interest" description="Disordered" evidence="1">
    <location>
        <begin position="323"/>
        <end position="376"/>
    </location>
</feature>
<dbReference type="Gene3D" id="2.160.20.80">
    <property type="entry name" value="E3 ubiquitin-protein ligase SopA"/>
    <property type="match status" value="1"/>
</dbReference>
<accession>A0ABT0K1Y2</accession>
<protein>
    <submittedName>
        <fullName evidence="2">Pentapeptide repeat-containing protein</fullName>
    </submittedName>
</protein>
<reference evidence="2 3" key="1">
    <citation type="submission" date="2022-04" db="EMBL/GenBank/DDBJ databases">
        <title>Genome diversity in the genus Frankia.</title>
        <authorList>
            <person name="Carlos-Shanley C."/>
            <person name="Hahn D."/>
        </authorList>
    </citation>
    <scope>NUCLEOTIDE SEQUENCE [LARGE SCALE GENOMIC DNA]</scope>
    <source>
        <strain evidence="2 3">Ag45/Mut15</strain>
    </source>
</reference>
<keyword evidence="3" id="KW-1185">Reference proteome</keyword>
<name>A0ABT0K1Y2_9ACTN</name>
<dbReference type="PANTHER" id="PTHR14136">
    <property type="entry name" value="BTB_POZ DOMAIN-CONTAINING PROTEIN KCTD9"/>
    <property type="match status" value="1"/>
</dbReference>
<comment type="caution">
    <text evidence="2">The sequence shown here is derived from an EMBL/GenBank/DDBJ whole genome shotgun (WGS) entry which is preliminary data.</text>
</comment>
<dbReference type="EMBL" id="JALKFT010000016">
    <property type="protein sequence ID" value="MCK9877293.1"/>
    <property type="molecule type" value="Genomic_DNA"/>
</dbReference>
<proteinExistence type="predicted"/>
<feature type="region of interest" description="Disordered" evidence="1">
    <location>
        <begin position="225"/>
        <end position="246"/>
    </location>
</feature>
<dbReference type="PANTHER" id="PTHR14136:SF17">
    <property type="entry name" value="BTB_POZ DOMAIN-CONTAINING PROTEIN KCTD9"/>
    <property type="match status" value="1"/>
</dbReference>
<feature type="region of interest" description="Disordered" evidence="1">
    <location>
        <begin position="1"/>
        <end position="31"/>
    </location>
</feature>
<dbReference type="InterPro" id="IPR001646">
    <property type="entry name" value="5peptide_repeat"/>
</dbReference>
<dbReference type="InterPro" id="IPR051082">
    <property type="entry name" value="Pentapeptide-BTB/POZ_domain"/>
</dbReference>
<feature type="compositionally biased region" description="Low complexity" evidence="1">
    <location>
        <begin position="341"/>
        <end position="357"/>
    </location>
</feature>
<dbReference type="Pfam" id="PF00805">
    <property type="entry name" value="Pentapeptide"/>
    <property type="match status" value="1"/>
</dbReference>
<feature type="compositionally biased region" description="Low complexity" evidence="1">
    <location>
        <begin position="14"/>
        <end position="31"/>
    </location>
</feature>